<name>A0A1I7WUA0_HETBA</name>
<keyword evidence="1" id="KW-1185">Reference proteome</keyword>
<dbReference type="WBParaSite" id="Hba_08766">
    <property type="protein sequence ID" value="Hba_08766"/>
    <property type="gene ID" value="Hba_08766"/>
</dbReference>
<evidence type="ECO:0000313" key="1">
    <source>
        <dbReference type="Proteomes" id="UP000095283"/>
    </source>
</evidence>
<sequence length="48" mass="5447">MDAMQMCLTPNTISRESHWLTRKEIVHNERRLRHGDDAIGSTGLLAAN</sequence>
<evidence type="ECO:0000313" key="2">
    <source>
        <dbReference type="WBParaSite" id="Hba_08766"/>
    </source>
</evidence>
<dbReference type="Proteomes" id="UP000095283">
    <property type="component" value="Unplaced"/>
</dbReference>
<protein>
    <submittedName>
        <fullName evidence="2">Transposase</fullName>
    </submittedName>
</protein>
<dbReference type="AlphaFoldDB" id="A0A1I7WUA0"/>
<organism evidence="1 2">
    <name type="scientific">Heterorhabditis bacteriophora</name>
    <name type="common">Entomopathogenic nematode worm</name>
    <dbReference type="NCBI Taxonomy" id="37862"/>
    <lineage>
        <taxon>Eukaryota</taxon>
        <taxon>Metazoa</taxon>
        <taxon>Ecdysozoa</taxon>
        <taxon>Nematoda</taxon>
        <taxon>Chromadorea</taxon>
        <taxon>Rhabditida</taxon>
        <taxon>Rhabditina</taxon>
        <taxon>Rhabditomorpha</taxon>
        <taxon>Strongyloidea</taxon>
        <taxon>Heterorhabditidae</taxon>
        <taxon>Heterorhabditis</taxon>
    </lineage>
</organism>
<reference evidence="2" key="1">
    <citation type="submission" date="2016-11" db="UniProtKB">
        <authorList>
            <consortium name="WormBaseParasite"/>
        </authorList>
    </citation>
    <scope>IDENTIFICATION</scope>
</reference>
<proteinExistence type="predicted"/>
<accession>A0A1I7WUA0</accession>